<evidence type="ECO:0000256" key="1">
    <source>
        <dbReference type="SAM" id="MobiDB-lite"/>
    </source>
</evidence>
<feature type="compositionally biased region" description="Polar residues" evidence="1">
    <location>
        <begin position="248"/>
        <end position="257"/>
    </location>
</feature>
<feature type="transmembrane region" description="Helical" evidence="2">
    <location>
        <begin position="47"/>
        <end position="68"/>
    </location>
</feature>
<name>A0A5C1HV73_9SPHI</name>
<sequence>MPHPDQTPPKNRFIHFRKKYFPFLWFIAAADEGLLLHCPIPEQDKQAGIGVAILCTSIAACISSYYAIHSLFGTWTTALPLALFWGLIILNLDRFMVVSMRKTRENNWLQNIWVVSPRIVLALFIAVLISKPLEVRIFLNQIEAATTAHNEILQNKALIDRSQLVDKVKGEAKDSNTALENAIRESRNRYLDPVYTDLDKSYKESLAQAEGLRQQKIRLQSRLSITPEEAPGRPGLEAAIGRVRRTLENQNNNSRSLKQQRDDRGAEYDKKQSIIVNRLQENNIRLLGTAQSQEDSLNHKKNILAQKVDIASKDILGQLSVLDDLKEHNPGMAAANLLITTLFFLLELAPVLVKMGSHRGKYDTLLSILEQQALDEEEAAIEESRQGKIVRANAAVRNTGKAAELDSELKEQVKGEILTAQAALAKKIVVAWQQQEEEALKRNPSGYLEHKITTADN</sequence>
<feature type="transmembrane region" description="Helical" evidence="2">
    <location>
        <begin position="112"/>
        <end position="130"/>
    </location>
</feature>
<keyword evidence="4" id="KW-1185">Reference proteome</keyword>
<gene>
    <name evidence="3" type="ORF">DEO27_003085</name>
</gene>
<evidence type="ECO:0000313" key="3">
    <source>
        <dbReference type="EMBL" id="QEM09041.1"/>
    </source>
</evidence>
<feature type="compositionally biased region" description="Basic and acidic residues" evidence="1">
    <location>
        <begin position="259"/>
        <end position="268"/>
    </location>
</feature>
<dbReference type="AlphaFoldDB" id="A0A5C1HV73"/>
<dbReference type="RefSeq" id="WP_112569622.1">
    <property type="nucleotide sequence ID" value="NZ_CP043450.1"/>
</dbReference>
<feature type="region of interest" description="Disordered" evidence="1">
    <location>
        <begin position="248"/>
        <end position="268"/>
    </location>
</feature>
<accession>A0A5C1HV73</accession>
<dbReference type="OrthoDB" id="594406at2"/>
<keyword evidence="2" id="KW-0812">Transmembrane</keyword>
<feature type="transmembrane region" description="Helical" evidence="2">
    <location>
        <begin position="74"/>
        <end position="92"/>
    </location>
</feature>
<dbReference type="Proteomes" id="UP000251402">
    <property type="component" value="Chromosome"/>
</dbReference>
<evidence type="ECO:0000256" key="2">
    <source>
        <dbReference type="SAM" id="Phobius"/>
    </source>
</evidence>
<dbReference type="Pfam" id="PF14362">
    <property type="entry name" value="DUF4407"/>
    <property type="match status" value="1"/>
</dbReference>
<proteinExistence type="predicted"/>
<protein>
    <submittedName>
        <fullName evidence="3">DUF4407 domain-containing protein</fullName>
    </submittedName>
</protein>
<reference evidence="3" key="1">
    <citation type="submission" date="2019-08" db="EMBL/GenBank/DDBJ databases">
        <title>Comparative genome analysis confer to the adaptation heavy metal polluted environment.</title>
        <authorList>
            <person name="Li Y."/>
        </authorList>
    </citation>
    <scope>NUCLEOTIDE SEQUENCE [LARGE SCALE GENOMIC DNA]</scope>
    <source>
        <strain evidence="3">P1</strain>
    </source>
</reference>
<evidence type="ECO:0000313" key="4">
    <source>
        <dbReference type="Proteomes" id="UP000251402"/>
    </source>
</evidence>
<dbReference type="KEGG" id="mrub:DEO27_003085"/>
<keyword evidence="2" id="KW-0472">Membrane</keyword>
<dbReference type="EMBL" id="CP043450">
    <property type="protein sequence ID" value="QEM09041.1"/>
    <property type="molecule type" value="Genomic_DNA"/>
</dbReference>
<keyword evidence="2" id="KW-1133">Transmembrane helix</keyword>
<feature type="transmembrane region" description="Helical" evidence="2">
    <location>
        <begin position="20"/>
        <end position="40"/>
    </location>
</feature>
<organism evidence="3 4">
    <name type="scientific">Mucilaginibacter rubeus</name>
    <dbReference type="NCBI Taxonomy" id="2027860"/>
    <lineage>
        <taxon>Bacteria</taxon>
        <taxon>Pseudomonadati</taxon>
        <taxon>Bacteroidota</taxon>
        <taxon>Sphingobacteriia</taxon>
        <taxon>Sphingobacteriales</taxon>
        <taxon>Sphingobacteriaceae</taxon>
        <taxon>Mucilaginibacter</taxon>
    </lineage>
</organism>
<dbReference type="InterPro" id="IPR025519">
    <property type="entry name" value="DUF4407"/>
</dbReference>